<evidence type="ECO:0000313" key="2">
    <source>
        <dbReference type="EMBL" id="RDK92960.1"/>
    </source>
</evidence>
<protein>
    <submittedName>
        <fullName evidence="2">Putative esterase</fullName>
    </submittedName>
</protein>
<dbReference type="SUPFAM" id="SSF53474">
    <property type="entry name" value="alpha/beta-Hydrolases"/>
    <property type="match status" value="1"/>
</dbReference>
<evidence type="ECO:0000256" key="1">
    <source>
        <dbReference type="SAM" id="MobiDB-lite"/>
    </source>
</evidence>
<dbReference type="Proteomes" id="UP000254848">
    <property type="component" value="Unassembled WGS sequence"/>
</dbReference>
<keyword evidence="3" id="KW-1185">Reference proteome</keyword>
<gene>
    <name evidence="2" type="ORF">C8D90_103353</name>
</gene>
<dbReference type="EMBL" id="QRAP01000003">
    <property type="protein sequence ID" value="RDK92960.1"/>
    <property type="molecule type" value="Genomic_DNA"/>
</dbReference>
<dbReference type="InterPro" id="IPR029058">
    <property type="entry name" value="AB_hydrolase_fold"/>
</dbReference>
<dbReference type="Gene3D" id="3.40.50.1820">
    <property type="entry name" value="alpha/beta hydrolase"/>
    <property type="match status" value="1"/>
</dbReference>
<reference evidence="2 3" key="1">
    <citation type="submission" date="2018-07" db="EMBL/GenBank/DDBJ databases">
        <title>Genomic Encyclopedia of Type Strains, Phase IV (KMG-IV): sequencing the most valuable type-strain genomes for metagenomic binning, comparative biology and taxonomic classification.</title>
        <authorList>
            <person name="Goeker M."/>
        </authorList>
    </citation>
    <scope>NUCLEOTIDE SEQUENCE [LARGE SCALE GENOMIC DNA]</scope>
    <source>
        <strain evidence="2 3">DSM 103736</strain>
    </source>
</reference>
<dbReference type="AlphaFoldDB" id="A0A370QUN6"/>
<feature type="region of interest" description="Disordered" evidence="1">
    <location>
        <begin position="34"/>
        <end position="53"/>
    </location>
</feature>
<organism evidence="2 3">
    <name type="scientific">Enterobacillus tribolii</name>
    <dbReference type="NCBI Taxonomy" id="1487935"/>
    <lineage>
        <taxon>Bacteria</taxon>
        <taxon>Pseudomonadati</taxon>
        <taxon>Pseudomonadota</taxon>
        <taxon>Gammaproteobacteria</taxon>
        <taxon>Enterobacterales</taxon>
        <taxon>Hafniaceae</taxon>
        <taxon>Enterobacillus</taxon>
    </lineage>
</organism>
<comment type="caution">
    <text evidence="2">The sequence shown here is derived from an EMBL/GenBank/DDBJ whole genome shotgun (WGS) entry which is preliminary data.</text>
</comment>
<name>A0A370QUN6_9GAMM</name>
<accession>A0A370QUN6</accession>
<evidence type="ECO:0000313" key="3">
    <source>
        <dbReference type="Proteomes" id="UP000254848"/>
    </source>
</evidence>
<proteinExistence type="predicted"/>
<sequence length="360" mass="41499">MKFNFLIFFLLVGLLGIFLPYNYAFGAPEPEQPLPLPPSLHSSRSTLKPPTISQQEDNQLEAITLYLTIIREDDKNSWAPYQLASALASKGQREMAERYLKMSSQRGLWYYYNLLEDPAFNNMRDSAIFQQVLAETKERYQQQAQRYEAKSFDTVPSGKAPPNGWPVIIYLHNFGDSARVNDDKKAFYRQMGYVYIEINGTQMLSENSFRWSTYNAESTQQAVQNSLTEVAQKTPLNRRQVYLIGRGQGALHAANLLAKYPKDYAGGMIISPYGKIKSESHTDAKDKRLFFVTFNEQESLSRDYISNFKRIFTPHNHVYEGRYTADADNMKLWNERFYHPLMWLTGTGNMPAAPNIHRDS</sequence>